<evidence type="ECO:0000256" key="2">
    <source>
        <dbReference type="SAM" id="MobiDB-lite"/>
    </source>
</evidence>
<dbReference type="HOGENOM" id="CLU_318209_0_0_1"/>
<reference evidence="4" key="1">
    <citation type="journal article" date="2006" name="PLoS Biol.">
        <title>Macronuclear genome sequence of the ciliate Tetrahymena thermophila, a model eukaryote.</title>
        <authorList>
            <person name="Eisen J.A."/>
            <person name="Coyne R.S."/>
            <person name="Wu M."/>
            <person name="Wu D."/>
            <person name="Thiagarajan M."/>
            <person name="Wortman J.R."/>
            <person name="Badger J.H."/>
            <person name="Ren Q."/>
            <person name="Amedeo P."/>
            <person name="Jones K.M."/>
            <person name="Tallon L.J."/>
            <person name="Delcher A.L."/>
            <person name="Salzberg S.L."/>
            <person name="Silva J.C."/>
            <person name="Haas B.J."/>
            <person name="Majoros W.H."/>
            <person name="Farzad M."/>
            <person name="Carlton J.M."/>
            <person name="Smith R.K. Jr."/>
            <person name="Garg J."/>
            <person name="Pearlman R.E."/>
            <person name="Karrer K.M."/>
            <person name="Sun L."/>
            <person name="Manning G."/>
            <person name="Elde N.C."/>
            <person name="Turkewitz A.P."/>
            <person name="Asai D.J."/>
            <person name="Wilkes D.E."/>
            <person name="Wang Y."/>
            <person name="Cai H."/>
            <person name="Collins K."/>
            <person name="Stewart B.A."/>
            <person name="Lee S.R."/>
            <person name="Wilamowska K."/>
            <person name="Weinberg Z."/>
            <person name="Ruzzo W.L."/>
            <person name="Wloga D."/>
            <person name="Gaertig J."/>
            <person name="Frankel J."/>
            <person name="Tsao C.-C."/>
            <person name="Gorovsky M.A."/>
            <person name="Keeling P.J."/>
            <person name="Waller R.F."/>
            <person name="Patron N.J."/>
            <person name="Cherry J.M."/>
            <person name="Stover N.A."/>
            <person name="Krieger C.J."/>
            <person name="del Toro C."/>
            <person name="Ryder H.F."/>
            <person name="Williamson S.C."/>
            <person name="Barbeau R.A."/>
            <person name="Hamilton E.P."/>
            <person name="Orias E."/>
        </authorList>
    </citation>
    <scope>NUCLEOTIDE SEQUENCE [LARGE SCALE GENOMIC DNA]</scope>
    <source>
        <strain evidence="4">SB210</strain>
    </source>
</reference>
<evidence type="ECO:0000256" key="1">
    <source>
        <dbReference type="SAM" id="Coils"/>
    </source>
</evidence>
<dbReference type="KEGG" id="tet:TTHERM_00624200"/>
<dbReference type="EMBL" id="GG662540">
    <property type="protein sequence ID" value="EAS02301.2"/>
    <property type="molecule type" value="Genomic_DNA"/>
</dbReference>
<sequence length="377" mass="44787">MASENKLYDHFMLTYQILYLLVEDQEQNLLYPLIQKFAEKPKYIEESETEFGFTESYYLQIFSNQCLFDQTPILNIIKQFNQSKTILSLNESEQTTIDFAVENTIKQILLFYKEEINYFSELKNYVRRYIQVDEQNLEKYLENVLSINKETDKFCLKINNQNQTNYFNLGRSFCNMSNIQSDQLVIFQGSIRHELLDNLFEFQQQLLIKFFSDSWLLKQFIQRIELEANNDSFSSIIPYLHSYVLVFDYIISLSGKNSKLFNKKQLEEVQTIQQILYNKDNFDMIIKAMQKVLLDLSKEEDNKQQIQQITQTLNNYQNQFNKQSQTIEESAQPKQNSNEHSTENIQDSKHSENALVNEQFLISFSDSNLINTQNNQC</sequence>
<keyword evidence="1" id="KW-0175">Coiled coil</keyword>
<keyword evidence="4" id="KW-1185">Reference proteome</keyword>
<protein>
    <submittedName>
        <fullName evidence="3">Glycoside hydrolase family 1 protein</fullName>
    </submittedName>
</protein>
<feature type="compositionally biased region" description="Polar residues" evidence="2">
    <location>
        <begin position="327"/>
        <end position="339"/>
    </location>
</feature>
<accession>Q240W3</accession>
<organism evidence="3 4">
    <name type="scientific">Tetrahymena thermophila (strain SB210)</name>
    <dbReference type="NCBI Taxonomy" id="312017"/>
    <lineage>
        <taxon>Eukaryota</taxon>
        <taxon>Sar</taxon>
        <taxon>Alveolata</taxon>
        <taxon>Ciliophora</taxon>
        <taxon>Intramacronucleata</taxon>
        <taxon>Oligohymenophorea</taxon>
        <taxon>Hymenostomatida</taxon>
        <taxon>Tetrahymenina</taxon>
        <taxon>Tetrahymenidae</taxon>
        <taxon>Tetrahymena</taxon>
    </lineage>
</organism>
<proteinExistence type="predicted"/>
<keyword evidence="3" id="KW-0378">Hydrolase</keyword>
<feature type="region of interest" description="Disordered" evidence="2">
    <location>
        <begin position="327"/>
        <end position="348"/>
    </location>
</feature>
<dbReference type="AlphaFoldDB" id="Q240W3"/>
<feature type="coiled-coil region" evidence="1">
    <location>
        <begin position="299"/>
        <end position="326"/>
    </location>
</feature>
<dbReference type="InParanoid" id="Q240W3"/>
<evidence type="ECO:0000313" key="4">
    <source>
        <dbReference type="Proteomes" id="UP000009168"/>
    </source>
</evidence>
<dbReference type="GeneID" id="7828525"/>
<name>Q240W3_TETTS</name>
<dbReference type="GO" id="GO:0016787">
    <property type="term" value="F:hydrolase activity"/>
    <property type="evidence" value="ECO:0007669"/>
    <property type="project" value="UniProtKB-KW"/>
</dbReference>
<gene>
    <name evidence="3" type="ORF">TTHERM_00624200</name>
</gene>
<dbReference type="RefSeq" id="XP_001022546.2">
    <property type="nucleotide sequence ID" value="XM_001022546.3"/>
</dbReference>
<evidence type="ECO:0000313" key="3">
    <source>
        <dbReference type="EMBL" id="EAS02301.2"/>
    </source>
</evidence>
<dbReference type="Proteomes" id="UP000009168">
    <property type="component" value="Unassembled WGS sequence"/>
</dbReference>